<feature type="non-terminal residue" evidence="2">
    <location>
        <position position="97"/>
    </location>
</feature>
<name>A0A1Y5I983_OSTTA</name>
<evidence type="ECO:0000256" key="1">
    <source>
        <dbReference type="SAM" id="MobiDB-lite"/>
    </source>
</evidence>
<proteinExistence type="predicted"/>
<feature type="region of interest" description="Disordered" evidence="1">
    <location>
        <begin position="1"/>
        <end position="29"/>
    </location>
</feature>
<dbReference type="AlphaFoldDB" id="A0A1Y5I983"/>
<accession>A0A1Y5I983</accession>
<gene>
    <name evidence="2" type="ORF">BE221DRAFT_56841</name>
</gene>
<dbReference type="EMBL" id="KZ155827">
    <property type="protein sequence ID" value="OUS43712.1"/>
    <property type="molecule type" value="Genomic_DNA"/>
</dbReference>
<feature type="compositionally biased region" description="Polar residues" evidence="1">
    <location>
        <begin position="1"/>
        <end position="12"/>
    </location>
</feature>
<dbReference type="Proteomes" id="UP000195557">
    <property type="component" value="Unassembled WGS sequence"/>
</dbReference>
<organism evidence="2">
    <name type="scientific">Ostreococcus tauri</name>
    <name type="common">Marine green alga</name>
    <dbReference type="NCBI Taxonomy" id="70448"/>
    <lineage>
        <taxon>Eukaryota</taxon>
        <taxon>Viridiplantae</taxon>
        <taxon>Chlorophyta</taxon>
        <taxon>Mamiellophyceae</taxon>
        <taxon>Mamiellales</taxon>
        <taxon>Bathycoccaceae</taxon>
        <taxon>Ostreococcus</taxon>
    </lineage>
</organism>
<reference evidence="2" key="1">
    <citation type="submission" date="2017-04" db="EMBL/GenBank/DDBJ databases">
        <title>Population genomics of picophytoplankton unveils novel chromosome hypervariability.</title>
        <authorList>
            <consortium name="DOE Joint Genome Institute"/>
            <person name="Blanc-Mathieu R."/>
            <person name="Krasovec M."/>
            <person name="Hebrard M."/>
            <person name="Yau S."/>
            <person name="Desgranges E."/>
            <person name="Martin J."/>
            <person name="Schackwitz W."/>
            <person name="Kuo A."/>
            <person name="Salin G."/>
            <person name="Donnadieu C."/>
            <person name="Desdevises Y."/>
            <person name="Sanchez-Ferandin S."/>
            <person name="Moreau H."/>
            <person name="Rivals E."/>
            <person name="Grigoriev I.V."/>
            <person name="Grimsley N."/>
            <person name="Eyre-Walker A."/>
            <person name="Piganeau G."/>
        </authorList>
    </citation>
    <scope>NUCLEOTIDE SEQUENCE [LARGE SCALE GENOMIC DNA]</scope>
    <source>
        <strain evidence="2">RCC 1115</strain>
    </source>
</reference>
<evidence type="ECO:0000313" key="2">
    <source>
        <dbReference type="EMBL" id="OUS43712.1"/>
    </source>
</evidence>
<protein>
    <submittedName>
        <fullName evidence="2">Uncharacterized protein</fullName>
    </submittedName>
</protein>
<sequence>MTRSSAPLSNTARRPVVISAPAPKPPLTSASFSARTLFARSGNASLYLHPSKKTATCSSSVLGGTVSTYGMISKRSDVAVGISSKIAPSSSGLISNP</sequence>